<proteinExistence type="predicted"/>
<evidence type="ECO:0000313" key="2">
    <source>
        <dbReference type="Proteomes" id="UP000298663"/>
    </source>
</evidence>
<reference evidence="1 2" key="2">
    <citation type="journal article" date="2019" name="G3 (Bethesda)">
        <title>Hybrid Assembly of the Genome of the Entomopathogenic Nematode Steinernema carpocapsae Identifies the X-Chromosome.</title>
        <authorList>
            <person name="Serra L."/>
            <person name="Macchietto M."/>
            <person name="Macias-Munoz A."/>
            <person name="McGill C.J."/>
            <person name="Rodriguez I.M."/>
            <person name="Rodriguez B."/>
            <person name="Murad R."/>
            <person name="Mortazavi A."/>
        </authorList>
    </citation>
    <scope>NUCLEOTIDE SEQUENCE [LARGE SCALE GENOMIC DNA]</scope>
    <source>
        <strain evidence="1 2">ALL</strain>
    </source>
</reference>
<reference evidence="1 2" key="1">
    <citation type="journal article" date="2015" name="Genome Biol.">
        <title>Comparative genomics of Steinernema reveals deeply conserved gene regulatory networks.</title>
        <authorList>
            <person name="Dillman A.R."/>
            <person name="Macchietto M."/>
            <person name="Porter C.F."/>
            <person name="Rogers A."/>
            <person name="Williams B."/>
            <person name="Antoshechkin I."/>
            <person name="Lee M.M."/>
            <person name="Goodwin Z."/>
            <person name="Lu X."/>
            <person name="Lewis E.E."/>
            <person name="Goodrich-Blair H."/>
            <person name="Stock S.P."/>
            <person name="Adams B.J."/>
            <person name="Sternberg P.W."/>
            <person name="Mortazavi A."/>
        </authorList>
    </citation>
    <scope>NUCLEOTIDE SEQUENCE [LARGE SCALE GENOMIC DNA]</scope>
    <source>
        <strain evidence="1 2">ALL</strain>
    </source>
</reference>
<sequence length="135" mass="15281">MSDIWIAKECNRNVPFVCETTVVRSYSKDLNVKDTYFSHNLSYHPSTTYYNHSPVWLLHLAQTLPVTECPVITCPTTNVPSLNCPNELSHFGNQCFTALNIIISHFHNAVLVCHSIDGEMSSIHITFKRTLLSQA</sequence>
<gene>
    <name evidence="1" type="ORF">L596_010525</name>
</gene>
<dbReference type="SUPFAM" id="SSF56436">
    <property type="entry name" value="C-type lectin-like"/>
    <property type="match status" value="1"/>
</dbReference>
<name>A0A4U5PIW4_STECR</name>
<accession>A0A4U5PIW4</accession>
<comment type="caution">
    <text evidence="1">The sequence shown here is derived from an EMBL/GenBank/DDBJ whole genome shotgun (WGS) entry which is preliminary data.</text>
</comment>
<dbReference type="InterPro" id="IPR016187">
    <property type="entry name" value="CTDL_fold"/>
</dbReference>
<dbReference type="Proteomes" id="UP000298663">
    <property type="component" value="Unassembled WGS sequence"/>
</dbReference>
<dbReference type="AlphaFoldDB" id="A0A4U5PIW4"/>
<evidence type="ECO:0000313" key="1">
    <source>
        <dbReference type="EMBL" id="TKR96520.1"/>
    </source>
</evidence>
<evidence type="ECO:0008006" key="3">
    <source>
        <dbReference type="Google" id="ProtNLM"/>
    </source>
</evidence>
<organism evidence="1 2">
    <name type="scientific">Steinernema carpocapsae</name>
    <name type="common">Entomopathogenic nematode</name>
    <dbReference type="NCBI Taxonomy" id="34508"/>
    <lineage>
        <taxon>Eukaryota</taxon>
        <taxon>Metazoa</taxon>
        <taxon>Ecdysozoa</taxon>
        <taxon>Nematoda</taxon>
        <taxon>Chromadorea</taxon>
        <taxon>Rhabditida</taxon>
        <taxon>Tylenchina</taxon>
        <taxon>Panagrolaimomorpha</taxon>
        <taxon>Strongyloidoidea</taxon>
        <taxon>Steinernematidae</taxon>
        <taxon>Steinernema</taxon>
    </lineage>
</organism>
<keyword evidence="2" id="KW-1185">Reference proteome</keyword>
<protein>
    <recommendedName>
        <fullName evidence="3">C-type lectin domain-containing protein</fullName>
    </recommendedName>
</protein>
<dbReference type="EMBL" id="AZBU02000002">
    <property type="protein sequence ID" value="TKR96520.1"/>
    <property type="molecule type" value="Genomic_DNA"/>
</dbReference>